<name>A0AA95SQW9_9BURK</name>
<proteinExistence type="predicted"/>
<dbReference type="InterPro" id="IPR009097">
    <property type="entry name" value="Cyclic_Pdiesterase"/>
</dbReference>
<dbReference type="Proteomes" id="UP001177769">
    <property type="component" value="Chromosome"/>
</dbReference>
<organism evidence="1 2">
    <name type="scientific">Paucibacter sediminis</name>
    <dbReference type="NCBI Taxonomy" id="3019553"/>
    <lineage>
        <taxon>Bacteria</taxon>
        <taxon>Pseudomonadati</taxon>
        <taxon>Pseudomonadota</taxon>
        <taxon>Betaproteobacteria</taxon>
        <taxon>Burkholderiales</taxon>
        <taxon>Sphaerotilaceae</taxon>
        <taxon>Roseateles</taxon>
    </lineage>
</organism>
<dbReference type="KEGG" id="pais:PFX98_10200"/>
<keyword evidence="2" id="KW-1185">Reference proteome</keyword>
<evidence type="ECO:0000313" key="1">
    <source>
        <dbReference type="EMBL" id="WIT13970.1"/>
    </source>
</evidence>
<dbReference type="AlphaFoldDB" id="A0AA95SQW9"/>
<dbReference type="GO" id="GO:0016874">
    <property type="term" value="F:ligase activity"/>
    <property type="evidence" value="ECO:0007669"/>
    <property type="project" value="UniProtKB-KW"/>
</dbReference>
<dbReference type="SUPFAM" id="SSF55144">
    <property type="entry name" value="LigT-like"/>
    <property type="match status" value="1"/>
</dbReference>
<gene>
    <name evidence="1" type="ORF">PFX98_10200</name>
</gene>
<dbReference type="RefSeq" id="WP_285235093.1">
    <property type="nucleotide sequence ID" value="NZ_CP116346.1"/>
</dbReference>
<dbReference type="Pfam" id="PF13563">
    <property type="entry name" value="2_5_RNA_ligase2"/>
    <property type="match status" value="1"/>
</dbReference>
<keyword evidence="1" id="KW-0436">Ligase</keyword>
<dbReference type="EMBL" id="CP116346">
    <property type="protein sequence ID" value="WIT13970.1"/>
    <property type="molecule type" value="Genomic_DNA"/>
</dbReference>
<dbReference type="Gene3D" id="3.90.1140.10">
    <property type="entry name" value="Cyclic phosphodiesterase"/>
    <property type="match status" value="1"/>
</dbReference>
<sequence length="216" mass="23687">MVSITRTMAEQLSLPGLEPARTGLFRPEVINSWRGEPEGYTLFLALFPQPEDAQQIARAAAALRGRHGLTSACLPAERLHITLHAVARFRELIPQAPIDAARAAAARVSCTSLPIVFDHAMSFPPSKAFVLRCDASSAAGIARLRQLLALELRRFGLRPDASSTPHMTMLYQPGFVAEHSIAPIDWIATRYALILSHKGITHHQWLGEWAMPPTAS</sequence>
<accession>A0AA95SQW9</accession>
<evidence type="ECO:0000313" key="2">
    <source>
        <dbReference type="Proteomes" id="UP001177769"/>
    </source>
</evidence>
<protein>
    <submittedName>
        <fullName evidence="1">2'-5' RNA ligase family protein</fullName>
    </submittedName>
</protein>
<reference evidence="1" key="1">
    <citation type="submission" date="2023-01" db="EMBL/GenBank/DDBJ databases">
        <title>Whole genome sequence of Paucibacter sp. S2-9 isolated from pond sediment.</title>
        <authorList>
            <person name="Jung J.Y."/>
        </authorList>
    </citation>
    <scope>NUCLEOTIDE SEQUENCE</scope>
    <source>
        <strain evidence="1">S2-9</strain>
    </source>
</reference>